<organism evidence="1 2">
    <name type="scientific">Melastoma candidum</name>
    <dbReference type="NCBI Taxonomy" id="119954"/>
    <lineage>
        <taxon>Eukaryota</taxon>
        <taxon>Viridiplantae</taxon>
        <taxon>Streptophyta</taxon>
        <taxon>Embryophyta</taxon>
        <taxon>Tracheophyta</taxon>
        <taxon>Spermatophyta</taxon>
        <taxon>Magnoliopsida</taxon>
        <taxon>eudicotyledons</taxon>
        <taxon>Gunneridae</taxon>
        <taxon>Pentapetalae</taxon>
        <taxon>rosids</taxon>
        <taxon>malvids</taxon>
        <taxon>Myrtales</taxon>
        <taxon>Melastomataceae</taxon>
        <taxon>Melastomatoideae</taxon>
        <taxon>Melastomateae</taxon>
        <taxon>Melastoma</taxon>
    </lineage>
</organism>
<dbReference type="Proteomes" id="UP001057402">
    <property type="component" value="Chromosome 3"/>
</dbReference>
<proteinExistence type="predicted"/>
<sequence>MFCGAFPSLGGMEFKSYTGRDGKGNAPATECHIILTGMQLFRSASILTVCPRLAIGLLPDLRLLQLLGAVRLSRDQKSCEAPRPTPDPPPVVKGIKPRLAEARISVNGLLLQLMPSTSKMSEDGPAFCWVI</sequence>
<dbReference type="EMBL" id="CM042882">
    <property type="protein sequence ID" value="KAI4384076.1"/>
    <property type="molecule type" value="Genomic_DNA"/>
</dbReference>
<accession>A0ACB9RXZ7</accession>
<comment type="caution">
    <text evidence="1">The sequence shown here is derived from an EMBL/GenBank/DDBJ whole genome shotgun (WGS) entry which is preliminary data.</text>
</comment>
<evidence type="ECO:0000313" key="2">
    <source>
        <dbReference type="Proteomes" id="UP001057402"/>
    </source>
</evidence>
<evidence type="ECO:0000313" key="1">
    <source>
        <dbReference type="EMBL" id="KAI4384076.1"/>
    </source>
</evidence>
<keyword evidence="2" id="KW-1185">Reference proteome</keyword>
<name>A0ACB9RXZ7_9MYRT</name>
<reference evidence="2" key="1">
    <citation type="journal article" date="2023" name="Front. Plant Sci.">
        <title>Chromosomal-level genome assembly of Melastoma candidum provides insights into trichome evolution.</title>
        <authorList>
            <person name="Zhong Y."/>
            <person name="Wu W."/>
            <person name="Sun C."/>
            <person name="Zou P."/>
            <person name="Liu Y."/>
            <person name="Dai S."/>
            <person name="Zhou R."/>
        </authorList>
    </citation>
    <scope>NUCLEOTIDE SEQUENCE [LARGE SCALE GENOMIC DNA]</scope>
</reference>
<protein>
    <submittedName>
        <fullName evidence="1">Uncharacterized protein</fullName>
    </submittedName>
</protein>
<gene>
    <name evidence="1" type="ORF">MLD38_009843</name>
</gene>